<reference evidence="3" key="1">
    <citation type="submission" date="2019-06" db="EMBL/GenBank/DDBJ databases">
        <authorList>
            <consortium name="Wellcome Sanger Institute Data Sharing"/>
        </authorList>
    </citation>
    <scope>NUCLEOTIDE SEQUENCE [LARGE SCALE GENOMIC DNA]</scope>
</reference>
<sequence>METIHIHSNDCVICTLYLDFKLQYLTQSSTRIGQRYKKAVYTMYKNESFTERSEILQRKNELGILGPVIRAQIRDVIKIIFKNKASRPYSIYPHGLTFEKLEEGANYPEGGNHSHAVQPGETHTYVWRVVEEDEPLDRDSRCLTRMYHSAVDTPRDIASGLIGPILICKSESLNVRNLRADKEQHAVFAVFDENKSWYMDDNIRQYSDRSRVNKADPDFYRSNVMHTVNGYVYESGPVLGFCYGEVATWHVSSIGAQDYIQTATFYGHKFELNERKEDILSLFPMTGETISMDMDNTGESELTCPFIYIQGSCGVLTLSWPNVKTYFIAAEKVEWDYAVFICASVTKAEKSAFITTKRQDKSLQNTGDTKFTKVVFRGYLDSSFTTPDIRGETEEHLGILGPVIKAEVGQSIMVVFRNNADRPFSLHPNGVSYTKNMEGLKYDDGSRYWYQYDNEVLPNGNYTYMWNVNSAAGPMPGESDCRTWAYYSGVNPVSTLESVTNIIKVSFADL</sequence>
<reference evidence="3" key="3">
    <citation type="submission" date="2025-09" db="UniProtKB">
        <authorList>
            <consortium name="Ensembl"/>
        </authorList>
    </citation>
    <scope>IDENTIFICATION</scope>
</reference>
<evidence type="ECO:0000313" key="4">
    <source>
        <dbReference type="Proteomes" id="UP000472271"/>
    </source>
</evidence>
<evidence type="ECO:0000313" key="3">
    <source>
        <dbReference type="Ensembl" id="ENSSORP00005035248.1"/>
    </source>
</evidence>
<accession>A0A673B3Z7</accession>
<dbReference type="Proteomes" id="UP000472271">
    <property type="component" value="Chromosome 21"/>
</dbReference>
<dbReference type="Pfam" id="PF07732">
    <property type="entry name" value="Cu-oxidase_3"/>
    <property type="match status" value="2"/>
</dbReference>
<dbReference type="GO" id="GO:0006826">
    <property type="term" value="P:iron ion transport"/>
    <property type="evidence" value="ECO:0007669"/>
    <property type="project" value="TreeGrafter"/>
</dbReference>
<protein>
    <recommendedName>
        <fullName evidence="2">Plastocyanin-like domain-containing protein</fullName>
    </recommendedName>
</protein>
<dbReference type="Gene3D" id="2.60.40.420">
    <property type="entry name" value="Cupredoxins - blue copper proteins"/>
    <property type="match status" value="2"/>
</dbReference>
<dbReference type="Ensembl" id="ENSSORT00005036193.1">
    <property type="protein sequence ID" value="ENSSORP00005035248.1"/>
    <property type="gene ID" value="ENSSORG00005016646.1"/>
</dbReference>
<name>A0A673B3Z7_9TELE</name>
<dbReference type="GO" id="GO:0005507">
    <property type="term" value="F:copper ion binding"/>
    <property type="evidence" value="ECO:0007669"/>
    <property type="project" value="InterPro"/>
</dbReference>
<dbReference type="PANTHER" id="PTHR11709:SF504">
    <property type="entry name" value="PLASTOCYANIN-LIKE DOMAIN-CONTAINING PROTEIN"/>
    <property type="match status" value="1"/>
</dbReference>
<dbReference type="SUPFAM" id="SSF49503">
    <property type="entry name" value="Cupredoxins"/>
    <property type="match status" value="3"/>
</dbReference>
<dbReference type="FunFam" id="2.60.40.420:FF:000028">
    <property type="entry name" value="Ceruloplasmin"/>
    <property type="match status" value="2"/>
</dbReference>
<evidence type="ECO:0000259" key="2">
    <source>
        <dbReference type="Pfam" id="PF07732"/>
    </source>
</evidence>
<dbReference type="InterPro" id="IPR045087">
    <property type="entry name" value="Cu-oxidase_fam"/>
</dbReference>
<feature type="domain" description="Plastocyanin-like" evidence="2">
    <location>
        <begin position="399"/>
        <end position="473"/>
    </location>
</feature>
<proteinExistence type="inferred from homology"/>
<dbReference type="GO" id="GO:0005886">
    <property type="term" value="C:plasma membrane"/>
    <property type="evidence" value="ECO:0007669"/>
    <property type="project" value="TreeGrafter"/>
</dbReference>
<dbReference type="AlphaFoldDB" id="A0A673B3Z7"/>
<evidence type="ECO:0000256" key="1">
    <source>
        <dbReference type="ARBA" id="ARBA00010609"/>
    </source>
</evidence>
<organism evidence="3 4">
    <name type="scientific">Sphaeramia orbicularis</name>
    <name type="common">orbiculate cardinalfish</name>
    <dbReference type="NCBI Taxonomy" id="375764"/>
    <lineage>
        <taxon>Eukaryota</taxon>
        <taxon>Metazoa</taxon>
        <taxon>Chordata</taxon>
        <taxon>Craniata</taxon>
        <taxon>Vertebrata</taxon>
        <taxon>Euteleostomi</taxon>
        <taxon>Actinopterygii</taxon>
        <taxon>Neopterygii</taxon>
        <taxon>Teleostei</taxon>
        <taxon>Neoteleostei</taxon>
        <taxon>Acanthomorphata</taxon>
        <taxon>Gobiaria</taxon>
        <taxon>Kurtiformes</taxon>
        <taxon>Apogonoidei</taxon>
        <taxon>Apogonidae</taxon>
        <taxon>Apogoninae</taxon>
        <taxon>Sphaeramia</taxon>
    </lineage>
</organism>
<dbReference type="InterPro" id="IPR008972">
    <property type="entry name" value="Cupredoxin"/>
</dbReference>
<keyword evidence="4" id="KW-1185">Reference proteome</keyword>
<dbReference type="InParanoid" id="A0A673B3Z7"/>
<reference evidence="3" key="2">
    <citation type="submission" date="2025-08" db="UniProtKB">
        <authorList>
            <consortium name="Ensembl"/>
        </authorList>
    </citation>
    <scope>IDENTIFICATION</scope>
</reference>
<dbReference type="PANTHER" id="PTHR11709">
    <property type="entry name" value="MULTI-COPPER OXIDASE"/>
    <property type="match status" value="1"/>
</dbReference>
<dbReference type="InterPro" id="IPR011707">
    <property type="entry name" value="Cu-oxidase-like_N"/>
</dbReference>
<feature type="domain" description="Plastocyanin-like" evidence="2">
    <location>
        <begin position="64"/>
        <end position="170"/>
    </location>
</feature>
<dbReference type="GO" id="GO:0016491">
    <property type="term" value="F:oxidoreductase activity"/>
    <property type="evidence" value="ECO:0007669"/>
    <property type="project" value="TreeGrafter"/>
</dbReference>
<comment type="similarity">
    <text evidence="1">Belongs to the multicopper oxidase family.</text>
</comment>